<feature type="transmembrane region" description="Helical" evidence="1">
    <location>
        <begin position="135"/>
        <end position="160"/>
    </location>
</feature>
<feature type="transmembrane region" description="Helical" evidence="1">
    <location>
        <begin position="6"/>
        <end position="32"/>
    </location>
</feature>
<evidence type="ECO:0000259" key="2">
    <source>
        <dbReference type="PROSITE" id="PS50924"/>
    </source>
</evidence>
<dbReference type="SMART" id="SM00850">
    <property type="entry name" value="LytTR"/>
    <property type="match status" value="1"/>
</dbReference>
<dbReference type="PANTHER" id="PTHR35152">
    <property type="entry name" value="DOMAIN SIGNALLING PROTEIN, PUTATIVE (AFU_ORTHOLOGUE AFUA_5G11310)-RELATED"/>
    <property type="match status" value="1"/>
</dbReference>
<dbReference type="Pfam" id="PF04397">
    <property type="entry name" value="LytTR"/>
    <property type="match status" value="1"/>
</dbReference>
<proteinExistence type="predicted"/>
<feature type="transmembrane region" description="Helical" evidence="1">
    <location>
        <begin position="44"/>
        <end position="64"/>
    </location>
</feature>
<reference evidence="4 5" key="1">
    <citation type="submission" date="2017-09" db="EMBL/GenBank/DDBJ databases">
        <authorList>
            <person name="Ehlers B."/>
            <person name="Leendertz F.H."/>
        </authorList>
    </citation>
    <scope>NUCLEOTIDE SEQUENCE [LARGE SCALE GENOMIC DNA]</scope>
    <source>
        <strain evidence="4 5">DSM 18289</strain>
    </source>
</reference>
<dbReference type="InterPro" id="IPR012073">
    <property type="entry name" value="LytTR_MHYT"/>
</dbReference>
<protein>
    <submittedName>
        <fullName evidence="4">MHYT domain-containing protein, NO-binding membrane sensor</fullName>
    </submittedName>
</protein>
<keyword evidence="1" id="KW-1133">Transmembrane helix</keyword>
<dbReference type="Gene3D" id="2.40.50.1020">
    <property type="entry name" value="LytTr DNA-binding domain"/>
    <property type="match status" value="1"/>
</dbReference>
<feature type="transmembrane region" description="Helical" evidence="1">
    <location>
        <begin position="109"/>
        <end position="129"/>
    </location>
</feature>
<keyword evidence="1" id="KW-0812">Transmembrane</keyword>
<dbReference type="RefSeq" id="WP_097154678.1">
    <property type="nucleotide sequence ID" value="NZ_OBEL01000004.1"/>
</dbReference>
<dbReference type="PANTHER" id="PTHR35152:SF1">
    <property type="entry name" value="DOMAIN SIGNALLING PROTEIN, PUTATIVE (AFU_ORTHOLOGUE AFUA_5G11310)-RELATED"/>
    <property type="match status" value="1"/>
</dbReference>
<gene>
    <name evidence="4" type="ORF">SAMN06265368_3424</name>
</gene>
<feature type="transmembrane region" description="Helical" evidence="1">
    <location>
        <begin position="76"/>
        <end position="97"/>
    </location>
</feature>
<dbReference type="PROSITE" id="PS50930">
    <property type="entry name" value="HTH_LYTTR"/>
    <property type="match status" value="1"/>
</dbReference>
<dbReference type="OrthoDB" id="9781059at2"/>
<keyword evidence="1" id="KW-0472">Membrane</keyword>
<evidence type="ECO:0000256" key="1">
    <source>
        <dbReference type="PROSITE-ProRule" id="PRU00244"/>
    </source>
</evidence>
<feature type="transmembrane region" description="Helical" evidence="1">
    <location>
        <begin position="210"/>
        <end position="234"/>
    </location>
</feature>
<dbReference type="PROSITE" id="PS50924">
    <property type="entry name" value="MHYT"/>
    <property type="match status" value="1"/>
</dbReference>
<dbReference type="EMBL" id="OBEL01000004">
    <property type="protein sequence ID" value="SNZ20321.1"/>
    <property type="molecule type" value="Genomic_DNA"/>
</dbReference>
<feature type="transmembrane region" description="Helical" evidence="1">
    <location>
        <begin position="167"/>
        <end position="190"/>
    </location>
</feature>
<dbReference type="AlphaFoldDB" id="A0A285PKA8"/>
<name>A0A285PKA8_9HYPH</name>
<dbReference type="Pfam" id="PF03707">
    <property type="entry name" value="MHYT"/>
    <property type="match status" value="2"/>
</dbReference>
<accession>A0A285PKA8</accession>
<evidence type="ECO:0000313" key="5">
    <source>
        <dbReference type="Proteomes" id="UP000219439"/>
    </source>
</evidence>
<evidence type="ECO:0000313" key="4">
    <source>
        <dbReference type="EMBL" id="SNZ20321.1"/>
    </source>
</evidence>
<feature type="domain" description="MHYT" evidence="2">
    <location>
        <begin position="6"/>
        <end position="193"/>
    </location>
</feature>
<dbReference type="InterPro" id="IPR007492">
    <property type="entry name" value="LytTR_DNA-bd_dom"/>
</dbReference>
<dbReference type="Proteomes" id="UP000219439">
    <property type="component" value="Unassembled WGS sequence"/>
</dbReference>
<dbReference type="GO" id="GO:0016020">
    <property type="term" value="C:membrane"/>
    <property type="evidence" value="ECO:0007669"/>
    <property type="project" value="UniProtKB-UniRule"/>
</dbReference>
<dbReference type="GO" id="GO:0003677">
    <property type="term" value="F:DNA binding"/>
    <property type="evidence" value="ECO:0007669"/>
    <property type="project" value="InterPro"/>
</dbReference>
<sequence length="373" mass="41003">MLTYTYSLPLVMASIIIAILAAFTGLALTNGISELSITRRKLQIGMAAIVIGGGIWSMHFVALLALKLPVSISYDLIWTIGSVLIEILMSGAALLILHFARRNWLNMSIAGSLMGYGIVTMHFVGMLGIRGCIPVFWLTGKLILVVVGPATGILAVWAAYRSRTRLNIILGSIIFGLSVSVIHYVGMYWTGFAALPPEEAIVTALDNGMLALWVLFSAFAICGFFLLTSATFLAPQTTKYVVENGPVLHDPASIAEETKEQASLALRVPYEKENSIRFINSDEIAAIQAEGHYCVLYTENERLFCPWSISNAMDRMPDNFIRTHRSYMVNVNFVSGFVRNKDNGRCMIENISELAEVPISRSRIEDVKLALGL</sequence>
<evidence type="ECO:0000259" key="3">
    <source>
        <dbReference type="PROSITE" id="PS50930"/>
    </source>
</evidence>
<dbReference type="InterPro" id="IPR005330">
    <property type="entry name" value="MHYT_dom"/>
</dbReference>
<dbReference type="PIRSF" id="PIRSF036615">
    <property type="entry name" value="MHYT_LytTR"/>
    <property type="match status" value="1"/>
</dbReference>
<organism evidence="4 5">
    <name type="scientific">Cohaesibacter gelatinilyticus</name>
    <dbReference type="NCBI Taxonomy" id="372072"/>
    <lineage>
        <taxon>Bacteria</taxon>
        <taxon>Pseudomonadati</taxon>
        <taxon>Pseudomonadota</taxon>
        <taxon>Alphaproteobacteria</taxon>
        <taxon>Hyphomicrobiales</taxon>
        <taxon>Cohaesibacteraceae</taxon>
    </lineage>
</organism>
<keyword evidence="5" id="KW-1185">Reference proteome</keyword>
<feature type="domain" description="HTH LytTR-type" evidence="3">
    <location>
        <begin position="268"/>
        <end position="373"/>
    </location>
</feature>